<comment type="similarity">
    <text evidence="2 4">Belongs to the 2-oxoacid dehydrogenase family.</text>
</comment>
<dbReference type="SUPFAM" id="SSF47005">
    <property type="entry name" value="Peripheral subunit-binding domain of 2-oxo acid dehydrogenase complex"/>
    <property type="match status" value="1"/>
</dbReference>
<dbReference type="RefSeq" id="WP_124143643.1">
    <property type="nucleotide sequence ID" value="NZ_CAWOKI010000358.1"/>
</dbReference>
<feature type="domain" description="Peripheral subunit-binding (PSBD)" evidence="7">
    <location>
        <begin position="132"/>
        <end position="169"/>
    </location>
</feature>
<dbReference type="Gene3D" id="2.40.50.100">
    <property type="match status" value="1"/>
</dbReference>
<dbReference type="Pfam" id="PF02817">
    <property type="entry name" value="E3_binding"/>
    <property type="match status" value="1"/>
</dbReference>
<dbReference type="EMBL" id="RCBY01000157">
    <property type="protein sequence ID" value="RQH32089.1"/>
    <property type="molecule type" value="Genomic_DNA"/>
</dbReference>
<name>A0A3N6PFN0_9CYAN</name>
<comment type="caution">
    <text evidence="8">The sequence shown here is derived from an EMBL/GenBank/DDBJ whole genome shotgun (WGS) entry which is preliminary data.</text>
</comment>
<dbReference type="Proteomes" id="UP000269154">
    <property type="component" value="Unassembled WGS sequence"/>
</dbReference>
<dbReference type="CDD" id="cd06849">
    <property type="entry name" value="lipoyl_domain"/>
    <property type="match status" value="1"/>
</dbReference>
<dbReference type="FunFam" id="2.40.50.100:FF:000010">
    <property type="entry name" value="Acetyltransferase component of pyruvate dehydrogenase complex"/>
    <property type="match status" value="1"/>
</dbReference>
<accession>A0A3N6PFN0</accession>
<evidence type="ECO:0000256" key="5">
    <source>
        <dbReference type="SAM" id="MobiDB-lite"/>
    </source>
</evidence>
<evidence type="ECO:0000256" key="1">
    <source>
        <dbReference type="ARBA" id="ARBA00001938"/>
    </source>
</evidence>
<dbReference type="OrthoDB" id="9805770at2"/>
<keyword evidence="9" id="KW-1185">Reference proteome</keyword>
<evidence type="ECO:0000313" key="8">
    <source>
        <dbReference type="EMBL" id="RQH32089.1"/>
    </source>
</evidence>
<dbReference type="AlphaFoldDB" id="A0A3N6PFN0"/>
<dbReference type="PROSITE" id="PS00189">
    <property type="entry name" value="LIPOYL"/>
    <property type="match status" value="1"/>
</dbReference>
<dbReference type="SUPFAM" id="SSF51230">
    <property type="entry name" value="Single hybrid motif"/>
    <property type="match status" value="1"/>
</dbReference>
<dbReference type="EC" id="2.3.1.-" evidence="4"/>
<dbReference type="InterPro" id="IPR004167">
    <property type="entry name" value="PSBD"/>
</dbReference>
<dbReference type="Pfam" id="PF00198">
    <property type="entry name" value="2-oxoacid_dh"/>
    <property type="match status" value="1"/>
</dbReference>
<dbReference type="InterPro" id="IPR045257">
    <property type="entry name" value="E2/Pdx1"/>
</dbReference>
<dbReference type="PANTHER" id="PTHR23151:SF75">
    <property type="entry name" value="DIHYDROLIPOYLLYSINE-RESIDUE ACETYLTRANSFERASE COMPONENT 5 OF PYRUVATE DEHYDROGENASE COMPLEX, CHLOROPLASTIC"/>
    <property type="match status" value="1"/>
</dbReference>
<dbReference type="InterPro" id="IPR011053">
    <property type="entry name" value="Single_hybrid_motif"/>
</dbReference>
<gene>
    <name evidence="8" type="ORF">D5R40_22560</name>
</gene>
<feature type="compositionally biased region" description="Polar residues" evidence="5">
    <location>
        <begin position="87"/>
        <end position="97"/>
    </location>
</feature>
<comment type="cofactor">
    <cofactor evidence="1 4">
        <name>(R)-lipoate</name>
        <dbReference type="ChEBI" id="CHEBI:83088"/>
    </cofactor>
</comment>
<evidence type="ECO:0000313" key="9">
    <source>
        <dbReference type="Proteomes" id="UP000269154"/>
    </source>
</evidence>
<dbReference type="InterPro" id="IPR036625">
    <property type="entry name" value="E3-bd_dom_sf"/>
</dbReference>
<evidence type="ECO:0000256" key="2">
    <source>
        <dbReference type="ARBA" id="ARBA00007317"/>
    </source>
</evidence>
<feature type="compositionally biased region" description="Low complexity" evidence="5">
    <location>
        <begin position="98"/>
        <end position="118"/>
    </location>
</feature>
<dbReference type="SUPFAM" id="SSF52777">
    <property type="entry name" value="CoA-dependent acyltransferases"/>
    <property type="match status" value="1"/>
</dbReference>
<dbReference type="InterPro" id="IPR000089">
    <property type="entry name" value="Biotin_lipoyl"/>
</dbReference>
<dbReference type="PROSITE" id="PS50968">
    <property type="entry name" value="BIOTINYL_LIPOYL"/>
    <property type="match status" value="1"/>
</dbReference>
<proteinExistence type="inferred from homology"/>
<sequence length="432" mass="45408">MINEVFMPALSSTMTEGKIVSWQKSTGDWVEKGETVVVVESDKADMDVESFFSGYLANIIVEAGDVAAVGSTIALLAETEAEIETAKQQGGATTKQETAPAASTAATAVATVPSSITTETKENNGRRNGRIIASPRARKLAKKLKVDLSTLKGTGPHGRIVAEDVEMATGSTPTSVAASAKTATPVIPTQPSIPTAPPPPSAPPTPITPGQVVKMNTLQNAVVRNMMVSLSVPTFHVGYTIATDNLDGLYKQIKSKGVTMTAMLAKAIAMTLQQHPLLNAAYVEGGIQYPSGINIAVAVAMPDGGLITPVLQNADKMDIYSLSRTWKGLVEKARAKQLQPDEYSTGTFTLSNLGMFGVNQFDAILPPGQGSILAIGASQPQVVATADGMIGVKRQMQVNITCDHRIIYGADAAAFLQDLAKLIETNPQSLTM</sequence>
<protein>
    <recommendedName>
        <fullName evidence="4">Dihydrolipoamide acetyltransferase component of pyruvate dehydrogenase complex</fullName>
        <ecNumber evidence="4">2.3.1.-</ecNumber>
    </recommendedName>
</protein>
<reference evidence="8 9" key="1">
    <citation type="journal article" date="2018" name="ACS Chem. Biol.">
        <title>Ketoreductase domain dysfunction expands chemodiversity: malyngamide biosynthesis in the cyanobacterium Okeania hirsuta.</title>
        <authorList>
            <person name="Moss N.A."/>
            <person name="Leao T."/>
            <person name="Rankin M."/>
            <person name="McCullough T.M."/>
            <person name="Qu P."/>
            <person name="Korobeynikov A."/>
            <person name="Smith J.L."/>
            <person name="Gerwick L."/>
            <person name="Gerwick W.H."/>
        </authorList>
    </citation>
    <scope>NUCLEOTIDE SEQUENCE [LARGE SCALE GENOMIC DNA]</scope>
    <source>
        <strain evidence="8 9">PAB10Feb10-1</strain>
    </source>
</reference>
<dbReference type="InterPro" id="IPR003016">
    <property type="entry name" value="2-oxoA_DH_lipoyl-BS"/>
</dbReference>
<evidence type="ECO:0000256" key="3">
    <source>
        <dbReference type="ARBA" id="ARBA00022823"/>
    </source>
</evidence>
<dbReference type="InterPro" id="IPR023213">
    <property type="entry name" value="CAT-like_dom_sf"/>
</dbReference>
<dbReference type="Gene3D" id="3.30.559.10">
    <property type="entry name" value="Chloramphenicol acetyltransferase-like domain"/>
    <property type="match status" value="1"/>
</dbReference>
<feature type="domain" description="Lipoyl-binding" evidence="6">
    <location>
        <begin position="2"/>
        <end position="77"/>
    </location>
</feature>
<keyword evidence="4" id="KW-0808">Transferase</keyword>
<dbReference type="InterPro" id="IPR001078">
    <property type="entry name" value="2-oxoacid_DH_actylTfrase"/>
</dbReference>
<dbReference type="GO" id="GO:0045254">
    <property type="term" value="C:pyruvate dehydrogenase complex"/>
    <property type="evidence" value="ECO:0007669"/>
    <property type="project" value="InterPro"/>
</dbReference>
<dbReference type="PROSITE" id="PS51826">
    <property type="entry name" value="PSBD"/>
    <property type="match status" value="1"/>
</dbReference>
<dbReference type="GO" id="GO:0004742">
    <property type="term" value="F:dihydrolipoyllysine-residue acetyltransferase activity"/>
    <property type="evidence" value="ECO:0007669"/>
    <property type="project" value="TreeGrafter"/>
</dbReference>
<evidence type="ECO:0000259" key="6">
    <source>
        <dbReference type="PROSITE" id="PS50968"/>
    </source>
</evidence>
<dbReference type="GO" id="GO:0006086">
    <property type="term" value="P:pyruvate decarboxylation to acetyl-CoA"/>
    <property type="evidence" value="ECO:0007669"/>
    <property type="project" value="InterPro"/>
</dbReference>
<keyword evidence="4" id="KW-0012">Acyltransferase</keyword>
<evidence type="ECO:0000259" key="7">
    <source>
        <dbReference type="PROSITE" id="PS51826"/>
    </source>
</evidence>
<feature type="region of interest" description="Disordered" evidence="5">
    <location>
        <begin position="87"/>
        <end position="134"/>
    </location>
</feature>
<dbReference type="PANTHER" id="PTHR23151">
    <property type="entry name" value="DIHYDROLIPOAMIDE ACETYL/SUCCINYL-TRANSFERASE-RELATED"/>
    <property type="match status" value="1"/>
</dbReference>
<evidence type="ECO:0000256" key="4">
    <source>
        <dbReference type="RuleBase" id="RU003423"/>
    </source>
</evidence>
<organism evidence="8 9">
    <name type="scientific">Okeania hirsuta</name>
    <dbReference type="NCBI Taxonomy" id="1458930"/>
    <lineage>
        <taxon>Bacteria</taxon>
        <taxon>Bacillati</taxon>
        <taxon>Cyanobacteriota</taxon>
        <taxon>Cyanophyceae</taxon>
        <taxon>Oscillatoriophycideae</taxon>
        <taxon>Oscillatoriales</taxon>
        <taxon>Microcoleaceae</taxon>
        <taxon>Okeania</taxon>
    </lineage>
</organism>
<dbReference type="Pfam" id="PF00364">
    <property type="entry name" value="Biotin_lipoyl"/>
    <property type="match status" value="1"/>
</dbReference>
<keyword evidence="3 4" id="KW-0450">Lipoyl</keyword>
<dbReference type="Gene3D" id="4.10.320.10">
    <property type="entry name" value="E3-binding domain"/>
    <property type="match status" value="1"/>
</dbReference>